<protein>
    <recommendedName>
        <fullName evidence="5">Transmembrane protein</fullName>
    </recommendedName>
</protein>
<evidence type="ECO:0000313" key="3">
    <source>
        <dbReference type="EMBL" id="KAJ4392240.1"/>
    </source>
</evidence>
<proteinExistence type="predicted"/>
<feature type="transmembrane region" description="Helical" evidence="2">
    <location>
        <begin position="111"/>
        <end position="133"/>
    </location>
</feature>
<dbReference type="Proteomes" id="UP001140453">
    <property type="component" value="Unassembled WGS sequence"/>
</dbReference>
<evidence type="ECO:0000256" key="2">
    <source>
        <dbReference type="SAM" id="Phobius"/>
    </source>
</evidence>
<evidence type="ECO:0000256" key="1">
    <source>
        <dbReference type="SAM" id="MobiDB-lite"/>
    </source>
</evidence>
<comment type="caution">
    <text evidence="3">The sequence shown here is derived from an EMBL/GenBank/DDBJ whole genome shotgun (WGS) entry which is preliminary data.</text>
</comment>
<organism evidence="3 4">
    <name type="scientific">Gnomoniopsis smithogilvyi</name>
    <dbReference type="NCBI Taxonomy" id="1191159"/>
    <lineage>
        <taxon>Eukaryota</taxon>
        <taxon>Fungi</taxon>
        <taxon>Dikarya</taxon>
        <taxon>Ascomycota</taxon>
        <taxon>Pezizomycotina</taxon>
        <taxon>Sordariomycetes</taxon>
        <taxon>Sordariomycetidae</taxon>
        <taxon>Diaporthales</taxon>
        <taxon>Gnomoniaceae</taxon>
        <taxon>Gnomoniopsis</taxon>
    </lineage>
</organism>
<accession>A0A9W9CYE7</accession>
<keyword evidence="2" id="KW-0812">Transmembrane</keyword>
<gene>
    <name evidence="3" type="ORF">N0V93_005865</name>
</gene>
<keyword evidence="2" id="KW-1133">Transmembrane helix</keyword>
<name>A0A9W9CYE7_9PEZI</name>
<evidence type="ECO:0000313" key="4">
    <source>
        <dbReference type="Proteomes" id="UP001140453"/>
    </source>
</evidence>
<evidence type="ECO:0008006" key="5">
    <source>
        <dbReference type="Google" id="ProtNLM"/>
    </source>
</evidence>
<dbReference type="OrthoDB" id="5245711at2759"/>
<keyword evidence="4" id="KW-1185">Reference proteome</keyword>
<keyword evidence="2" id="KW-0472">Membrane</keyword>
<sequence length="514" mass="53077">MSDQTQGTELHDLKDLKTNGVPASHTQADGLKQTSLNEGLDMDIEKTGDAVHTAPPAPPPRILISAASPRHVSAVDAGEKKPSFFEKVKQFLKYQLKKPILFWNKTDKRTMLTASSCFVTVMMLCAMISLAVVTVHGSRLNPSSAVARDVELSHISALSVHTVAVQQRDQVFTSLSDDTSVLLVASANNGACDDETGAVATQSSALTMTNNVNLNVTNASTPMMQSTSIMPVSVDALTSTAPSVAPFFTASTMASEVFSSTSSSIPSVSISQSCLEYGDGAGPCARPYGRPNSTPESWISSLAAESVGDNTLSFPASMNTTLLPIGVPAAPSANLLTSSIINDASMSSWFDSATIDASLCEPTATVYVTITAGFEPNDGNLTDLGGSGNTVFASSTSLSILTVTWSGGDGPLTTTETAFRDGATATAGQTVVAINGTGSLTTLDVPNYTLTMQTTVGPNGTAFSSADPTATPAPYVTSGGEKLAHPKPLGMSGSSSGNGVYCVVMLTALVVLLM</sequence>
<reference evidence="3" key="1">
    <citation type="submission" date="2022-10" db="EMBL/GenBank/DDBJ databases">
        <title>Tapping the CABI collections for fungal endophytes: first genome assemblies for Collariella, Neodidymelliopsis, Ascochyta clinopodiicola, Didymella pomorum, Didymosphaeria variabile, Neocosmospora piperis and Neocucurbitaria cava.</title>
        <authorList>
            <person name="Hill R."/>
        </authorList>
    </citation>
    <scope>NUCLEOTIDE SEQUENCE</scope>
    <source>
        <strain evidence="3">IMI 355082</strain>
    </source>
</reference>
<dbReference type="AlphaFoldDB" id="A0A9W9CYE7"/>
<feature type="region of interest" description="Disordered" evidence="1">
    <location>
        <begin position="1"/>
        <end position="36"/>
    </location>
</feature>
<dbReference type="EMBL" id="JAPEVB010000003">
    <property type="protein sequence ID" value="KAJ4392240.1"/>
    <property type="molecule type" value="Genomic_DNA"/>
</dbReference>
<feature type="compositionally biased region" description="Polar residues" evidence="1">
    <location>
        <begin position="24"/>
        <end position="36"/>
    </location>
</feature>